<accession>A0A6A4H4Z2</accession>
<name>A0A6A4H4Z2_9AGAR</name>
<dbReference type="EMBL" id="ML769602">
    <property type="protein sequence ID" value="KAE9392187.1"/>
    <property type="molecule type" value="Genomic_DNA"/>
</dbReference>
<evidence type="ECO:0000313" key="2">
    <source>
        <dbReference type="Proteomes" id="UP000799118"/>
    </source>
</evidence>
<gene>
    <name evidence="1" type="ORF">BT96DRAFT_285835</name>
</gene>
<proteinExistence type="predicted"/>
<organism evidence="1 2">
    <name type="scientific">Gymnopus androsaceus JB14</name>
    <dbReference type="NCBI Taxonomy" id="1447944"/>
    <lineage>
        <taxon>Eukaryota</taxon>
        <taxon>Fungi</taxon>
        <taxon>Dikarya</taxon>
        <taxon>Basidiomycota</taxon>
        <taxon>Agaricomycotina</taxon>
        <taxon>Agaricomycetes</taxon>
        <taxon>Agaricomycetidae</taxon>
        <taxon>Agaricales</taxon>
        <taxon>Marasmiineae</taxon>
        <taxon>Omphalotaceae</taxon>
        <taxon>Gymnopus</taxon>
    </lineage>
</organism>
<dbReference type="Proteomes" id="UP000799118">
    <property type="component" value="Unassembled WGS sequence"/>
</dbReference>
<keyword evidence="2" id="KW-1185">Reference proteome</keyword>
<dbReference type="AlphaFoldDB" id="A0A6A4H4Z2"/>
<evidence type="ECO:0000313" key="1">
    <source>
        <dbReference type="EMBL" id="KAE9392187.1"/>
    </source>
</evidence>
<protein>
    <submittedName>
        <fullName evidence="1">Uncharacterized protein</fullName>
    </submittedName>
</protein>
<reference evidence="1" key="1">
    <citation type="journal article" date="2019" name="Environ. Microbiol.">
        <title>Fungal ecological strategies reflected in gene transcription - a case study of two litter decomposers.</title>
        <authorList>
            <person name="Barbi F."/>
            <person name="Kohler A."/>
            <person name="Barry K."/>
            <person name="Baskaran P."/>
            <person name="Daum C."/>
            <person name="Fauchery L."/>
            <person name="Ihrmark K."/>
            <person name="Kuo A."/>
            <person name="LaButti K."/>
            <person name="Lipzen A."/>
            <person name="Morin E."/>
            <person name="Grigoriev I.V."/>
            <person name="Henrissat B."/>
            <person name="Lindahl B."/>
            <person name="Martin F."/>
        </authorList>
    </citation>
    <scope>NUCLEOTIDE SEQUENCE</scope>
    <source>
        <strain evidence="1">JB14</strain>
    </source>
</reference>
<sequence>MTIVAVNPSKSQHQPWMNSFPFFQHLQVHPLQSPCSAMLSSWADLLPLTLSVAFYIGQVYSLALTSFLPTETVTLYTVSVSQASKSAIATDVPPSISTGLSALGTLTLSDGSSTTYLEEEVEFSTTIVSGDITTLAPQSTTTAILIEGASGYDLLESSSDSWRDVRCSFQSGSSASCVESAGFVSSSDHIFHNYTG</sequence>